<organism evidence="1 2">
    <name type="scientific">Streptomyces bingchenggensis (strain BCW-1)</name>
    <dbReference type="NCBI Taxonomy" id="749414"/>
    <lineage>
        <taxon>Bacteria</taxon>
        <taxon>Bacillati</taxon>
        <taxon>Actinomycetota</taxon>
        <taxon>Actinomycetes</taxon>
        <taxon>Kitasatosporales</taxon>
        <taxon>Streptomycetaceae</taxon>
        <taxon>Streptomyces</taxon>
    </lineage>
</organism>
<reference evidence="1 2" key="1">
    <citation type="journal article" date="2010" name="J. Bacteriol.">
        <title>Genome sequence of the milbemycin-producing bacterium Streptomyces bingchenggensis.</title>
        <authorList>
            <person name="Wang X.J."/>
            <person name="Yan Y.J."/>
            <person name="Zhang B."/>
            <person name="An J."/>
            <person name="Wang J.J."/>
            <person name="Tian J."/>
            <person name="Jiang L."/>
            <person name="Chen Y.H."/>
            <person name="Huang S.X."/>
            <person name="Yin M."/>
            <person name="Zhang J."/>
            <person name="Gao A.L."/>
            <person name="Liu C.X."/>
            <person name="Zhu Z.X."/>
            <person name="Xiang W.S."/>
        </authorList>
    </citation>
    <scope>NUCLEOTIDE SEQUENCE [LARGE SCALE GENOMIC DNA]</scope>
    <source>
        <strain evidence="1 2">BCW-1</strain>
    </source>
</reference>
<dbReference type="PATRIC" id="fig|749414.3.peg.4526"/>
<evidence type="ECO:0000313" key="2">
    <source>
        <dbReference type="Proteomes" id="UP000000377"/>
    </source>
</evidence>
<protein>
    <submittedName>
        <fullName evidence="1">Uncharacterized protein</fullName>
    </submittedName>
</protein>
<dbReference type="EMBL" id="CP002047">
    <property type="protein sequence ID" value="ADI07499.1"/>
    <property type="molecule type" value="Genomic_DNA"/>
</dbReference>
<evidence type="ECO:0000313" key="1">
    <source>
        <dbReference type="EMBL" id="ADI07499.1"/>
    </source>
</evidence>
<dbReference type="KEGG" id="sbh:SBI_04379"/>
<sequence>MWAQGLGANPAVPDDLRRALLGRSRHLLWRKRPSSVLRHPGLPVPVLVRLLRDPATAEEAAGHPALPVDVMWRMIQQP</sequence>
<dbReference type="AlphaFoldDB" id="D7BTR0"/>
<accession>D7BTR0</accession>
<dbReference type="HOGENOM" id="CLU_2620398_0_0_11"/>
<gene>
    <name evidence="1" type="ordered locus">SBI_04379</name>
</gene>
<keyword evidence="2" id="KW-1185">Reference proteome</keyword>
<name>D7BTR0_STRBB</name>
<proteinExistence type="predicted"/>
<dbReference type="Proteomes" id="UP000000377">
    <property type="component" value="Chromosome"/>
</dbReference>